<dbReference type="VEuPathDB" id="MicrosporidiaDB:NAPIS_ORF00956"/>
<comment type="subcellular location">
    <subcellularLocation>
        <location evidence="1">Nucleus</location>
    </subcellularLocation>
</comment>
<organism evidence="5 6">
    <name type="scientific">Vairimorpha apis BRL 01</name>
    <dbReference type="NCBI Taxonomy" id="1037528"/>
    <lineage>
        <taxon>Eukaryota</taxon>
        <taxon>Fungi</taxon>
        <taxon>Fungi incertae sedis</taxon>
        <taxon>Microsporidia</taxon>
        <taxon>Nosematidae</taxon>
        <taxon>Vairimorpha</taxon>
    </lineage>
</organism>
<dbReference type="GO" id="GO:0006260">
    <property type="term" value="P:DNA replication"/>
    <property type="evidence" value="ECO:0007669"/>
    <property type="project" value="TreeGrafter"/>
</dbReference>
<dbReference type="GO" id="GO:0000724">
    <property type="term" value="P:double-strand break repair via homologous recombination"/>
    <property type="evidence" value="ECO:0007669"/>
    <property type="project" value="TreeGrafter"/>
</dbReference>
<evidence type="ECO:0000256" key="2">
    <source>
        <dbReference type="ARBA" id="ARBA00023125"/>
    </source>
</evidence>
<dbReference type="OrthoDB" id="25571at2759"/>
<dbReference type="PANTHER" id="PTHR13989:SF16">
    <property type="entry name" value="REPLICATION PROTEIN A2"/>
    <property type="match status" value="1"/>
</dbReference>
<dbReference type="Pfam" id="PF01336">
    <property type="entry name" value="tRNA_anti-codon"/>
    <property type="match status" value="1"/>
</dbReference>
<dbReference type="GO" id="GO:0003697">
    <property type="term" value="F:single-stranded DNA binding"/>
    <property type="evidence" value="ECO:0007669"/>
    <property type="project" value="TreeGrafter"/>
</dbReference>
<dbReference type="PANTHER" id="PTHR13989">
    <property type="entry name" value="REPLICATION PROTEIN A-RELATED"/>
    <property type="match status" value="1"/>
</dbReference>
<dbReference type="GO" id="GO:0035861">
    <property type="term" value="C:site of double-strand break"/>
    <property type="evidence" value="ECO:0007669"/>
    <property type="project" value="TreeGrafter"/>
</dbReference>
<dbReference type="AlphaFoldDB" id="T0L1V6"/>
<evidence type="ECO:0000256" key="1">
    <source>
        <dbReference type="ARBA" id="ARBA00004123"/>
    </source>
</evidence>
<dbReference type="InterPro" id="IPR004365">
    <property type="entry name" value="NA-bd_OB_tRNA"/>
</dbReference>
<gene>
    <name evidence="5" type="ORF">NAPIS_ORF00956</name>
</gene>
<dbReference type="EMBL" id="KE647137">
    <property type="protein sequence ID" value="EQB61462.1"/>
    <property type="molecule type" value="Genomic_DNA"/>
</dbReference>
<protein>
    <submittedName>
        <fullName evidence="5">Replication factor a2</fullName>
    </submittedName>
</protein>
<dbReference type="GO" id="GO:0006289">
    <property type="term" value="P:nucleotide-excision repair"/>
    <property type="evidence" value="ECO:0007669"/>
    <property type="project" value="TreeGrafter"/>
</dbReference>
<feature type="domain" description="OB" evidence="4">
    <location>
        <begin position="54"/>
        <end position="124"/>
    </location>
</feature>
<dbReference type="GO" id="GO:0005662">
    <property type="term" value="C:DNA replication factor A complex"/>
    <property type="evidence" value="ECO:0007669"/>
    <property type="project" value="TreeGrafter"/>
</dbReference>
<dbReference type="GO" id="GO:0000781">
    <property type="term" value="C:chromosome, telomeric region"/>
    <property type="evidence" value="ECO:0007669"/>
    <property type="project" value="TreeGrafter"/>
</dbReference>
<dbReference type="SUPFAM" id="SSF50249">
    <property type="entry name" value="Nucleic acid-binding proteins"/>
    <property type="match status" value="1"/>
</dbReference>
<keyword evidence="6" id="KW-1185">Reference proteome</keyword>
<dbReference type="InterPro" id="IPR012340">
    <property type="entry name" value="NA-bd_OB-fold"/>
</dbReference>
<sequence>MSDLGYIQSSPKKEYTGIKTIRSLTIKQLLSSEQQEGSSIIYINNIELNTFKTIGWVSNVKATSSGKSFLLEDSTGIIDCMMWCNKTYEEYLLTLIEDGSFIKINGILKEFGNKKSIQVTFLYVIEDYNELTYHFSNVLQEYLFYTKKEVTNKNDMNKIHKDLIECVRNNSDENSGVSVDLIIKCLKNIYDEKMVREGMDFLVDNCYLILENECYKVV</sequence>
<accession>T0L1V6</accession>
<dbReference type="Gene3D" id="2.40.50.140">
    <property type="entry name" value="Nucleic acid-binding proteins"/>
    <property type="match status" value="1"/>
</dbReference>
<proteinExistence type="predicted"/>
<evidence type="ECO:0000313" key="5">
    <source>
        <dbReference type="EMBL" id="EQB61462.1"/>
    </source>
</evidence>
<dbReference type="HOGENOM" id="CLU_085472_0_0_1"/>
<evidence type="ECO:0000256" key="3">
    <source>
        <dbReference type="ARBA" id="ARBA00023242"/>
    </source>
</evidence>
<evidence type="ECO:0000313" key="6">
    <source>
        <dbReference type="Proteomes" id="UP000053780"/>
    </source>
</evidence>
<keyword evidence="2" id="KW-0238">DNA-binding</keyword>
<dbReference type="Proteomes" id="UP000053780">
    <property type="component" value="Unassembled WGS sequence"/>
</dbReference>
<dbReference type="InterPro" id="IPR040260">
    <property type="entry name" value="RFA2-like"/>
</dbReference>
<reference evidence="5 6" key="1">
    <citation type="journal article" date="2013" name="BMC Genomics">
        <title>Genome sequencing and comparative genomics of honey bee microsporidia, Nosema apis reveal novel insights into host-parasite interactions.</title>
        <authorList>
            <person name="Chen Yp."/>
            <person name="Pettis J.S."/>
            <person name="Zhao Y."/>
            <person name="Liu X."/>
            <person name="Tallon L.J."/>
            <person name="Sadzewicz L.D."/>
            <person name="Li R."/>
            <person name="Zheng H."/>
            <person name="Huang S."/>
            <person name="Zhang X."/>
            <person name="Hamilton M.C."/>
            <person name="Pernal S.F."/>
            <person name="Melathopoulos A.P."/>
            <person name="Yan X."/>
            <person name="Evans J.D."/>
        </authorList>
    </citation>
    <scope>NUCLEOTIDE SEQUENCE [LARGE SCALE GENOMIC DNA]</scope>
    <source>
        <strain evidence="5 6">BRL 01</strain>
    </source>
</reference>
<keyword evidence="3" id="KW-0539">Nucleus</keyword>
<evidence type="ECO:0000259" key="4">
    <source>
        <dbReference type="Pfam" id="PF01336"/>
    </source>
</evidence>
<name>T0L1V6_9MICR</name>